<dbReference type="InterPro" id="IPR000055">
    <property type="entry name" value="Restrct_endonuc_typeI_TRD"/>
</dbReference>
<dbReference type="OrthoDB" id="9795776at2"/>
<dbReference type="InterPro" id="IPR051212">
    <property type="entry name" value="Type-I_RE_S_subunit"/>
</dbReference>
<dbReference type="Proteomes" id="UP000006004">
    <property type="component" value="Unassembled WGS sequence"/>
</dbReference>
<evidence type="ECO:0000256" key="4">
    <source>
        <dbReference type="ARBA" id="ARBA00038652"/>
    </source>
</evidence>
<dbReference type="eggNOG" id="COG0732">
    <property type="taxonomic scope" value="Bacteria"/>
</dbReference>
<organism evidence="6 7">
    <name type="scientific">Gemella haemolysans ATCC 10379</name>
    <dbReference type="NCBI Taxonomy" id="546270"/>
    <lineage>
        <taxon>Bacteria</taxon>
        <taxon>Bacillati</taxon>
        <taxon>Bacillota</taxon>
        <taxon>Bacilli</taxon>
        <taxon>Bacillales</taxon>
        <taxon>Gemellaceae</taxon>
        <taxon>Gemella</taxon>
    </lineage>
</organism>
<keyword evidence="3" id="KW-0238">DNA-binding</keyword>
<name>C5NUT3_9BACL</name>
<dbReference type="Pfam" id="PF01420">
    <property type="entry name" value="Methylase_S"/>
    <property type="match status" value="3"/>
</dbReference>
<dbReference type="PANTHER" id="PTHR43140">
    <property type="entry name" value="TYPE-1 RESTRICTION ENZYME ECOKI SPECIFICITY PROTEIN"/>
    <property type="match status" value="1"/>
</dbReference>
<comment type="subunit">
    <text evidence="4">The methyltransferase is composed of M and S polypeptides.</text>
</comment>
<comment type="caution">
    <text evidence="6">The sequence shown here is derived from an EMBL/GenBank/DDBJ whole genome shotgun (WGS) entry which is preliminary data.</text>
</comment>
<reference evidence="6" key="1">
    <citation type="submission" date="2009-01" db="EMBL/GenBank/DDBJ databases">
        <authorList>
            <person name="Fulton L."/>
            <person name="Clifton S."/>
            <person name="Chinwalla A.T."/>
            <person name="Mitreva M."/>
            <person name="Sodergren E."/>
            <person name="Weinstock G."/>
            <person name="Clifton S."/>
            <person name="Dooling D.J."/>
            <person name="Fulton B."/>
            <person name="Minx P."/>
            <person name="Pepin K.H."/>
            <person name="Johnson M."/>
            <person name="Bhonagiri V."/>
            <person name="Nash W.E."/>
            <person name="Mardis E.R."/>
            <person name="Wilson R.K."/>
        </authorList>
    </citation>
    <scope>NUCLEOTIDE SEQUENCE [LARGE SCALE GENOMIC DNA]</scope>
    <source>
        <strain evidence="6">ATCC 10379</strain>
    </source>
</reference>
<feature type="domain" description="Type I restriction modification DNA specificity" evidence="5">
    <location>
        <begin position="11"/>
        <end position="196"/>
    </location>
</feature>
<dbReference type="RefSeq" id="WP_004263643.1">
    <property type="nucleotide sequence ID" value="NZ_ACDZ02000005.1"/>
</dbReference>
<keyword evidence="7" id="KW-1185">Reference proteome</keyword>
<dbReference type="PANTHER" id="PTHR43140:SF1">
    <property type="entry name" value="TYPE I RESTRICTION ENZYME ECOKI SPECIFICITY SUBUNIT"/>
    <property type="match status" value="1"/>
</dbReference>
<dbReference type="Gene3D" id="3.90.220.20">
    <property type="entry name" value="DNA methylase specificity domains"/>
    <property type="match status" value="3"/>
</dbReference>
<dbReference type="GeneID" id="93288296"/>
<dbReference type="SUPFAM" id="SSF116734">
    <property type="entry name" value="DNA methylase specificity domain"/>
    <property type="match status" value="3"/>
</dbReference>
<dbReference type="GO" id="GO:0009307">
    <property type="term" value="P:DNA restriction-modification system"/>
    <property type="evidence" value="ECO:0007669"/>
    <property type="project" value="UniProtKB-KW"/>
</dbReference>
<evidence type="ECO:0000256" key="1">
    <source>
        <dbReference type="ARBA" id="ARBA00010923"/>
    </source>
</evidence>
<evidence type="ECO:0000259" key="5">
    <source>
        <dbReference type="Pfam" id="PF01420"/>
    </source>
</evidence>
<dbReference type="CDD" id="cd17288">
    <property type="entry name" value="RMtype1_S_LlaAI06ORF1089P_TRD1-CR1_like"/>
    <property type="match status" value="1"/>
</dbReference>
<evidence type="ECO:0000256" key="2">
    <source>
        <dbReference type="ARBA" id="ARBA00022747"/>
    </source>
</evidence>
<sequence>MTNILELLKNEKVEWKKLGEVVEIVTDYVAAGSFKTIAENVKYLQKEGYAQLIRTKDIKSDFKKVDDFVYVDENAFRFLYRVNLDKECIILPNIGNCGEVYYIYPEKLPSDNNVLGPNAIYLRSKTQSNKYLYYLFHEYFFQKSLEKITSKVGQGKFNKTDLKELLIPIPSLETQEKMVEILDKFTSYVTELQSELQSRTKQYTYYRDKLLSEEYLIKATKEMEEDRRLNIVQLEEVVTIKNGKDWKKLDQGDIPVYGSGGEMGVFVDKYSYDKPTVLIPRKGSIDNVFYLDKPFWNVDTIFHTEIDESKLIPKYFYYFIEHYDLNKLSDNSTRPSLTQSTLNKLKVPLPPLSLQNKIVRILDKFQVLLADTKGLIPVEIEQRQKQYEYYREKLLTFDVEYSRTNERTFIISNTYYNILQEAAKYVGIILEDKVIEYRLRDIAEYSSSRISAEELDTFNYVGVDNLLKDKYGREDSTYVPETGTSIKYEKDDILIGNIRPYLRKIWYSDRTGGTNGDVLAISVKDKKLVDSRYLYHALADERFFEYNIKYSKGAKMPRGDKKKIMEYHFPIPPLYVQQHVVSILDKFYTLVNDIKEGLPKEIEQRQKQYEYWRECLLNFPR</sequence>
<comment type="similarity">
    <text evidence="1">Belongs to the type-I restriction system S methylase family.</text>
</comment>
<evidence type="ECO:0000313" key="7">
    <source>
        <dbReference type="Proteomes" id="UP000006004"/>
    </source>
</evidence>
<gene>
    <name evidence="6" type="ORF">GEMHA0001_1310</name>
</gene>
<dbReference type="GO" id="GO:0003677">
    <property type="term" value="F:DNA binding"/>
    <property type="evidence" value="ECO:0007669"/>
    <property type="project" value="UniProtKB-KW"/>
</dbReference>
<dbReference type="InterPro" id="IPR044946">
    <property type="entry name" value="Restrct_endonuc_typeI_TRD_sf"/>
</dbReference>
<accession>C5NUT3</accession>
<feature type="domain" description="Type I restriction modification DNA specificity" evidence="5">
    <location>
        <begin position="231"/>
        <end position="381"/>
    </location>
</feature>
<reference evidence="6" key="2">
    <citation type="submission" date="2009-06" db="EMBL/GenBank/DDBJ databases">
        <authorList>
            <person name="Sebastian Y."/>
            <person name="Madupu R."/>
            <person name="Durkin A.S."/>
            <person name="Torralba M."/>
            <person name="Methe B."/>
            <person name="Sutton G.G."/>
            <person name="Strausberg R.L."/>
            <person name="Nelson K.E."/>
        </authorList>
    </citation>
    <scope>NUCLEOTIDE SEQUENCE [LARGE SCALE GENOMIC DNA]</scope>
    <source>
        <strain evidence="6">ATCC 10379</strain>
    </source>
</reference>
<proteinExistence type="inferred from homology"/>
<dbReference type="AlphaFoldDB" id="C5NUT3"/>
<dbReference type="EMBL" id="ACDZ02000005">
    <property type="protein sequence ID" value="EER69134.1"/>
    <property type="molecule type" value="Genomic_DNA"/>
</dbReference>
<feature type="domain" description="Type I restriction modification DNA specificity" evidence="5">
    <location>
        <begin position="436"/>
        <end position="604"/>
    </location>
</feature>
<keyword evidence="2" id="KW-0680">Restriction system</keyword>
<evidence type="ECO:0000256" key="3">
    <source>
        <dbReference type="ARBA" id="ARBA00023125"/>
    </source>
</evidence>
<evidence type="ECO:0000313" key="6">
    <source>
        <dbReference type="EMBL" id="EER69134.1"/>
    </source>
</evidence>
<protein>
    <submittedName>
        <fullName evidence="6">Type I restriction modification DNA specificity domain protein</fullName>
    </submittedName>
</protein>